<feature type="transmembrane region" description="Helical" evidence="1">
    <location>
        <begin position="226"/>
        <end position="245"/>
    </location>
</feature>
<dbReference type="RefSeq" id="WP_030726799.1">
    <property type="nucleotide sequence ID" value="NZ_CP009922.3"/>
</dbReference>
<keyword evidence="1" id="KW-0472">Membrane</keyword>
<protein>
    <submittedName>
        <fullName evidence="3">Abortive infection protein</fullName>
    </submittedName>
</protein>
<dbReference type="PATRIC" id="fig|408015.6.peg.271"/>
<feature type="transmembrane region" description="Helical" evidence="1">
    <location>
        <begin position="6"/>
        <end position="25"/>
    </location>
</feature>
<dbReference type="InterPro" id="IPR003675">
    <property type="entry name" value="Rce1/LyrA-like_dom"/>
</dbReference>
<name>A0A0F7FNT4_9ACTN</name>
<evidence type="ECO:0000313" key="4">
    <source>
        <dbReference type="Proteomes" id="UP000034034"/>
    </source>
</evidence>
<keyword evidence="1" id="KW-1133">Transmembrane helix</keyword>
<gene>
    <name evidence="3" type="ORF">SXIM_02430</name>
</gene>
<feature type="transmembrane region" description="Helical" evidence="1">
    <location>
        <begin position="73"/>
        <end position="91"/>
    </location>
</feature>
<dbReference type="HOGENOM" id="CLU_1132848_0_0_11"/>
<dbReference type="GO" id="GO:0080120">
    <property type="term" value="P:CAAX-box protein maturation"/>
    <property type="evidence" value="ECO:0007669"/>
    <property type="project" value="UniProtKB-ARBA"/>
</dbReference>
<dbReference type="Proteomes" id="UP000034034">
    <property type="component" value="Chromosome"/>
</dbReference>
<keyword evidence="4" id="KW-1185">Reference proteome</keyword>
<evidence type="ECO:0000259" key="2">
    <source>
        <dbReference type="Pfam" id="PF02517"/>
    </source>
</evidence>
<dbReference type="Pfam" id="PF02517">
    <property type="entry name" value="Rce1-like"/>
    <property type="match status" value="1"/>
</dbReference>
<dbReference type="KEGG" id="sxi:SXIM_02430"/>
<keyword evidence="1" id="KW-0812">Transmembrane</keyword>
<dbReference type="EMBL" id="CP009922">
    <property type="protein sequence ID" value="AKG41627.1"/>
    <property type="molecule type" value="Genomic_DNA"/>
</dbReference>
<feature type="transmembrane region" description="Helical" evidence="1">
    <location>
        <begin position="180"/>
        <end position="197"/>
    </location>
</feature>
<reference evidence="3" key="1">
    <citation type="submission" date="2019-08" db="EMBL/GenBank/DDBJ databases">
        <title>Complete genome sequence of a mangrove-derived Streptomyces xiamenensis.</title>
        <authorList>
            <person name="Xu J."/>
        </authorList>
    </citation>
    <scope>NUCLEOTIDE SEQUENCE</scope>
    <source>
        <strain evidence="3">318</strain>
    </source>
</reference>
<feature type="transmembrane region" description="Helical" evidence="1">
    <location>
        <begin position="141"/>
        <end position="159"/>
    </location>
</feature>
<dbReference type="AlphaFoldDB" id="A0A0F7FNT4"/>
<evidence type="ECO:0000313" key="3">
    <source>
        <dbReference type="EMBL" id="AKG41627.1"/>
    </source>
</evidence>
<organism evidence="3 4">
    <name type="scientific">Streptomyces xiamenensis</name>
    <dbReference type="NCBI Taxonomy" id="408015"/>
    <lineage>
        <taxon>Bacteria</taxon>
        <taxon>Bacillati</taxon>
        <taxon>Actinomycetota</taxon>
        <taxon>Actinomycetes</taxon>
        <taxon>Kitasatosporales</taxon>
        <taxon>Streptomycetaceae</taxon>
        <taxon>Streptomyces</taxon>
    </lineage>
</organism>
<sequence length="246" mass="25834">MLSDLLAYALRILPGLGLLAFCYLLTRPLGDPLPRIAVLILGFVLVRDAMTPAGLWHIGTAGAVPWLRFTPDPALLVVCGTLTLATTALILRTDHRLAALVPWGRADLRTLGWGLGGGLLAAAPVLALAAARPLEERGGSVALSLLPALAFFALAGNLAEEVLFRGLLQTRLEAVTGHTRATLLSAALFAACHIFLASTVTDVGWPLLAFTLYEGLICAHLRNHHGVLAAALAHALAIFLLSSALL</sequence>
<accession>A0A0F7FNT4</accession>
<feature type="transmembrane region" description="Helical" evidence="1">
    <location>
        <begin position="37"/>
        <end position="58"/>
    </location>
</feature>
<feature type="domain" description="CAAX prenyl protease 2/Lysostaphin resistance protein A-like" evidence="2">
    <location>
        <begin position="144"/>
        <end position="237"/>
    </location>
</feature>
<dbReference type="GO" id="GO:0004175">
    <property type="term" value="F:endopeptidase activity"/>
    <property type="evidence" value="ECO:0007669"/>
    <property type="project" value="UniProtKB-ARBA"/>
</dbReference>
<proteinExistence type="predicted"/>
<evidence type="ECO:0000256" key="1">
    <source>
        <dbReference type="SAM" id="Phobius"/>
    </source>
</evidence>
<feature type="transmembrane region" description="Helical" evidence="1">
    <location>
        <begin position="111"/>
        <end position="129"/>
    </location>
</feature>
<dbReference type="STRING" id="408015.SXIM_02430"/>